<feature type="transmembrane region" description="Helical" evidence="6">
    <location>
        <begin position="80"/>
        <end position="99"/>
    </location>
</feature>
<proteinExistence type="predicted"/>
<feature type="transmembrane region" description="Helical" evidence="6">
    <location>
        <begin position="360"/>
        <end position="382"/>
    </location>
</feature>
<dbReference type="GO" id="GO:0012505">
    <property type="term" value="C:endomembrane system"/>
    <property type="evidence" value="ECO:0007669"/>
    <property type="project" value="UniProtKB-SubCell"/>
</dbReference>
<organism evidence="7 8">
    <name type="scientific">Thiospirochaeta perfilievii</name>
    <dbReference type="NCBI Taxonomy" id="252967"/>
    <lineage>
        <taxon>Bacteria</taxon>
        <taxon>Pseudomonadati</taxon>
        <taxon>Spirochaetota</taxon>
        <taxon>Spirochaetia</taxon>
        <taxon>Spirochaetales</taxon>
        <taxon>Spirochaetaceae</taxon>
        <taxon>Thiospirochaeta</taxon>
    </lineage>
</organism>
<dbReference type="AlphaFoldDB" id="A0A5C1QBP4"/>
<feature type="transmembrane region" description="Helical" evidence="6">
    <location>
        <begin position="326"/>
        <end position="348"/>
    </location>
</feature>
<dbReference type="SUPFAM" id="SSF103473">
    <property type="entry name" value="MFS general substrate transporter"/>
    <property type="match status" value="1"/>
</dbReference>
<feature type="transmembrane region" description="Helical" evidence="6">
    <location>
        <begin position="271"/>
        <end position="290"/>
    </location>
</feature>
<dbReference type="OrthoDB" id="9768783at2"/>
<keyword evidence="8" id="KW-1185">Reference proteome</keyword>
<feature type="transmembrane region" description="Helical" evidence="6">
    <location>
        <begin position="105"/>
        <end position="124"/>
    </location>
</feature>
<feature type="transmembrane region" description="Helical" evidence="6">
    <location>
        <begin position="388"/>
        <end position="407"/>
    </location>
</feature>
<dbReference type="EMBL" id="CP035807">
    <property type="protein sequence ID" value="QEN05495.1"/>
    <property type="molecule type" value="Genomic_DNA"/>
</dbReference>
<dbReference type="CDD" id="cd17482">
    <property type="entry name" value="MFS_YxiO_like"/>
    <property type="match status" value="1"/>
</dbReference>
<accession>A0A5C1QBP4</accession>
<reference evidence="7 8" key="2">
    <citation type="submission" date="2019-09" db="EMBL/GenBank/DDBJ databases">
        <title>Complete Genome Sequence and Methylome Analysis of free living Spirochaetas.</title>
        <authorList>
            <person name="Leshcheva N."/>
            <person name="Mikheeva N."/>
        </authorList>
    </citation>
    <scope>NUCLEOTIDE SEQUENCE [LARGE SCALE GENOMIC DNA]</scope>
    <source>
        <strain evidence="7 8">P</strain>
    </source>
</reference>
<feature type="transmembrane region" description="Helical" evidence="6">
    <location>
        <begin position="302"/>
        <end position="320"/>
    </location>
</feature>
<name>A0A5C1QBP4_9SPIO</name>
<evidence type="ECO:0000313" key="8">
    <source>
        <dbReference type="Proteomes" id="UP000323824"/>
    </source>
</evidence>
<feature type="transmembrane region" description="Helical" evidence="6">
    <location>
        <begin position="144"/>
        <end position="165"/>
    </location>
</feature>
<evidence type="ECO:0000256" key="3">
    <source>
        <dbReference type="ARBA" id="ARBA00022692"/>
    </source>
</evidence>
<keyword evidence="5 6" id="KW-0472">Membrane</keyword>
<dbReference type="InterPro" id="IPR036259">
    <property type="entry name" value="MFS_trans_sf"/>
</dbReference>
<dbReference type="Proteomes" id="UP000323824">
    <property type="component" value="Chromosome"/>
</dbReference>
<sequence length="422" mass="46440">MKINKKILSWSLYDWANSAFATTVLAGFFPTFFRSYWSTGDSVDTTFYLGLASSISSLVVAVLAPFLGAIADKTSTKRKFLLFFSFIGIIMTGSLSLIQSGNWPMALMFFILASIGWSGGNLFYDSLIIGVAEQDEKMCDDVSALGFSLGYIGGGLLFLINVLMFKFPESFGFPNGIVAVKASFLSVAIWWAIFSIPLFIFVKEPKVDKKLSILGAIKAGLSQLKTTFKEIQKLKVVFTFLLAYFFYIDGVDTIIKMSVNYGASLGFKSESLIVALLITQFIAFPAVLIFNMIGRKVGVKNSLYGAIFAYSLITIAGLFMQNETHFYILAIFIGLFQGGVQAASRSYFTRLIPKDKAGEFFGFYNMLGKSAAILGPFLVAIVTKLTGSNRVGMISILLLFILGFIFLKRVNTEKGKELAQIL</sequence>
<feature type="transmembrane region" description="Helical" evidence="6">
    <location>
        <begin position="45"/>
        <end position="68"/>
    </location>
</feature>
<evidence type="ECO:0000313" key="7">
    <source>
        <dbReference type="EMBL" id="QEN05495.1"/>
    </source>
</evidence>
<reference evidence="7 8" key="1">
    <citation type="submission" date="2019-02" db="EMBL/GenBank/DDBJ databases">
        <authorList>
            <person name="Fomenkov A."/>
            <person name="Dubinina G."/>
            <person name="Grabovich M."/>
            <person name="Vincze T."/>
            <person name="Roberts R.J."/>
        </authorList>
    </citation>
    <scope>NUCLEOTIDE SEQUENCE [LARGE SCALE GENOMIC DNA]</scope>
    <source>
        <strain evidence="7 8">P</strain>
    </source>
</reference>
<dbReference type="InterPro" id="IPR024671">
    <property type="entry name" value="Atg22-like"/>
</dbReference>
<dbReference type="KEGG" id="sper:EW093_12475"/>
<dbReference type="Pfam" id="PF11700">
    <property type="entry name" value="ATG22"/>
    <property type="match status" value="1"/>
</dbReference>
<keyword evidence="2" id="KW-0813">Transport</keyword>
<protein>
    <submittedName>
        <fullName evidence="7">MFS transporter</fullName>
    </submittedName>
</protein>
<dbReference type="PANTHER" id="PTHR23519:SF1">
    <property type="entry name" value="AUTOPHAGY-RELATED PROTEIN 22"/>
    <property type="match status" value="1"/>
</dbReference>
<dbReference type="InterPro" id="IPR050495">
    <property type="entry name" value="ATG22/LtaA_families"/>
</dbReference>
<evidence type="ECO:0000256" key="5">
    <source>
        <dbReference type="ARBA" id="ARBA00023136"/>
    </source>
</evidence>
<gene>
    <name evidence="7" type="ORF">EW093_12475</name>
</gene>
<feature type="transmembrane region" description="Helical" evidence="6">
    <location>
        <begin position="12"/>
        <end position="33"/>
    </location>
</feature>
<keyword evidence="4 6" id="KW-1133">Transmembrane helix</keyword>
<evidence type="ECO:0000256" key="1">
    <source>
        <dbReference type="ARBA" id="ARBA00004127"/>
    </source>
</evidence>
<feature type="transmembrane region" description="Helical" evidence="6">
    <location>
        <begin position="234"/>
        <end position="251"/>
    </location>
</feature>
<evidence type="ECO:0000256" key="6">
    <source>
        <dbReference type="SAM" id="Phobius"/>
    </source>
</evidence>
<evidence type="ECO:0000256" key="2">
    <source>
        <dbReference type="ARBA" id="ARBA00022448"/>
    </source>
</evidence>
<evidence type="ECO:0000256" key="4">
    <source>
        <dbReference type="ARBA" id="ARBA00022989"/>
    </source>
</evidence>
<dbReference type="PANTHER" id="PTHR23519">
    <property type="entry name" value="AUTOPHAGY-RELATED PROTEIN 22"/>
    <property type="match status" value="1"/>
</dbReference>
<dbReference type="Gene3D" id="1.20.1250.20">
    <property type="entry name" value="MFS general substrate transporter like domains"/>
    <property type="match status" value="2"/>
</dbReference>
<dbReference type="RefSeq" id="WP_149568733.1">
    <property type="nucleotide sequence ID" value="NZ_CP035807.1"/>
</dbReference>
<keyword evidence="3 6" id="KW-0812">Transmembrane</keyword>
<feature type="transmembrane region" description="Helical" evidence="6">
    <location>
        <begin position="177"/>
        <end position="202"/>
    </location>
</feature>
<comment type="subcellular location">
    <subcellularLocation>
        <location evidence="1">Endomembrane system</location>
        <topology evidence="1">Multi-pass membrane protein</topology>
    </subcellularLocation>
</comment>